<evidence type="ECO:0000313" key="1">
    <source>
        <dbReference type="EMBL" id="UPL48527.1"/>
    </source>
</evidence>
<organism evidence="1 2">
    <name type="scientific">Hymenobacter sublimis</name>
    <dbReference type="NCBI Taxonomy" id="2933777"/>
    <lineage>
        <taxon>Bacteria</taxon>
        <taxon>Pseudomonadati</taxon>
        <taxon>Bacteroidota</taxon>
        <taxon>Cytophagia</taxon>
        <taxon>Cytophagales</taxon>
        <taxon>Hymenobacteraceae</taxon>
        <taxon>Hymenobacter</taxon>
    </lineage>
</organism>
<proteinExistence type="predicted"/>
<dbReference type="RefSeq" id="WP_247974935.1">
    <property type="nucleotide sequence ID" value="NZ_CP095848.1"/>
</dbReference>
<accession>A0ABY4J9Q0</accession>
<keyword evidence="2" id="KW-1185">Reference proteome</keyword>
<dbReference type="EMBL" id="CP095848">
    <property type="protein sequence ID" value="UPL48527.1"/>
    <property type="molecule type" value="Genomic_DNA"/>
</dbReference>
<evidence type="ECO:0000313" key="2">
    <source>
        <dbReference type="Proteomes" id="UP000829647"/>
    </source>
</evidence>
<evidence type="ECO:0008006" key="3">
    <source>
        <dbReference type="Google" id="ProtNLM"/>
    </source>
</evidence>
<dbReference type="Proteomes" id="UP000829647">
    <property type="component" value="Chromosome"/>
</dbReference>
<sequence length="142" mass="15974">MAFIFYNCTELITVLMKRKLPLLLLASLTLVSCEEFKHKLFSDTIEGIYHSADNQQVEITASKVIMTDVGKDKVKTPPLTFDYKHEGNHIFLENRSNVGGLQSMIMSVTNIEFQVIDDNTVKMVSTGLLGGKTNTFKRVAQQ</sequence>
<name>A0ABY4J9Q0_9BACT</name>
<protein>
    <recommendedName>
        <fullName evidence="3">Lipocalin-like domain-containing protein</fullName>
    </recommendedName>
</protein>
<gene>
    <name evidence="1" type="ORF">MWH26_15205</name>
</gene>
<reference evidence="1 2" key="1">
    <citation type="submission" date="2022-04" db="EMBL/GenBank/DDBJ databases">
        <title>Hymenobacter sp. isolated from the air.</title>
        <authorList>
            <person name="Won M."/>
            <person name="Lee C.-M."/>
            <person name="Woen H.-Y."/>
            <person name="Kwon S.-W."/>
        </authorList>
    </citation>
    <scope>NUCLEOTIDE SEQUENCE [LARGE SCALE GENOMIC DNA]</scope>
    <source>
        <strain evidence="2">5516 S-25</strain>
    </source>
</reference>